<evidence type="ECO:0000256" key="1">
    <source>
        <dbReference type="SAM" id="Phobius"/>
    </source>
</evidence>
<comment type="caution">
    <text evidence="2">The sequence shown here is derived from an EMBL/GenBank/DDBJ whole genome shotgun (WGS) entry which is preliminary data.</text>
</comment>
<proteinExistence type="predicted"/>
<evidence type="ECO:0000313" key="2">
    <source>
        <dbReference type="EMBL" id="RXK38174.1"/>
    </source>
</evidence>
<dbReference type="InterPro" id="IPR029058">
    <property type="entry name" value="AB_hydrolase_fold"/>
</dbReference>
<accession>A0A4Q1BKA9</accession>
<dbReference type="InParanoid" id="A0A4Q1BKA9"/>
<keyword evidence="3" id="KW-1185">Reference proteome</keyword>
<dbReference type="Proteomes" id="UP000289152">
    <property type="component" value="Unassembled WGS sequence"/>
</dbReference>
<dbReference type="SUPFAM" id="SSF53474">
    <property type="entry name" value="alpha/beta-Hydrolases"/>
    <property type="match status" value="1"/>
</dbReference>
<gene>
    <name evidence="2" type="ORF">M231_04548</name>
</gene>
<sequence length="638" mass="73863">MQAHQMEGENDQSQHKDDITHNILNPLPEEIFPRVIKPRKKSPKYWQAWVLMMFVWSFTPLSLLYTIWFFQFRSRPASLPQTILAAYTVTEIVFALYHLHLSRLVQAPGRPSPLSLESRNNLFLRLLRAGIAYPAPPLPMRLDDCVEYAEGMYRTGHLTAAQLHRVREWRSEGAMVARQETTGRMTQDEKKVLDSFREKVPGEREERLKGEVENGVEEGQSGEILLEEYDRRVVEFRERLRTWFHHAPWDTIPRHNVLMWLAWTCFGLPIEKAQANPTWDKFLDSTLELLEETTGSHFRDGYDRKVKVMRLTLDPVNVQLRPLFLYALTNLTNWYLRDFQYPSEGLHLYREGEIDYLLRIPNGWTPTKGRHLTNNMPVIYLHGLGFGALQNHFLVRHLIKSLPTHPIVIPLAYHTSQAFFHPRYLKPWSREEMVGSIKGICKRWQFWDEDSEGGGVSLMSHSNGSVGHSWILKDCPALARRNVFVDPVVFCLWEGDVCYNFCYRKPSTAMELLLQYFVASEAGIANYIQRHFDWAENTLFIDEIPHAGDPTKTAFFLGGKDMIIDAMRVRKYLERNGIKEGLHWDPQGGHGDGLVGEARDRVVMFTGTGSTMGWEGWLRSGRRRHSLGQDASARLGSD</sequence>
<dbReference type="STRING" id="5217.A0A4Q1BKA9"/>
<organism evidence="2 3">
    <name type="scientific">Tremella mesenterica</name>
    <name type="common">Jelly fungus</name>
    <dbReference type="NCBI Taxonomy" id="5217"/>
    <lineage>
        <taxon>Eukaryota</taxon>
        <taxon>Fungi</taxon>
        <taxon>Dikarya</taxon>
        <taxon>Basidiomycota</taxon>
        <taxon>Agaricomycotina</taxon>
        <taxon>Tremellomycetes</taxon>
        <taxon>Tremellales</taxon>
        <taxon>Tremellaceae</taxon>
        <taxon>Tremella</taxon>
    </lineage>
</organism>
<dbReference type="EMBL" id="SDIL01000052">
    <property type="protein sequence ID" value="RXK38174.1"/>
    <property type="molecule type" value="Genomic_DNA"/>
</dbReference>
<feature type="transmembrane region" description="Helical" evidence="1">
    <location>
        <begin position="48"/>
        <end position="70"/>
    </location>
</feature>
<keyword evidence="1" id="KW-0812">Transmembrane</keyword>
<dbReference type="AlphaFoldDB" id="A0A4Q1BKA9"/>
<protein>
    <recommendedName>
        <fullName evidence="4">Alpha/beta hydrolase</fullName>
    </recommendedName>
</protein>
<keyword evidence="1" id="KW-1133">Transmembrane helix</keyword>
<evidence type="ECO:0000313" key="3">
    <source>
        <dbReference type="Proteomes" id="UP000289152"/>
    </source>
</evidence>
<keyword evidence="1" id="KW-0472">Membrane</keyword>
<evidence type="ECO:0008006" key="4">
    <source>
        <dbReference type="Google" id="ProtNLM"/>
    </source>
</evidence>
<dbReference type="OrthoDB" id="6431331at2759"/>
<reference evidence="2 3" key="1">
    <citation type="submission" date="2016-06" db="EMBL/GenBank/DDBJ databases">
        <title>Evolution of pathogenesis and genome organization in the Tremellales.</title>
        <authorList>
            <person name="Cuomo C."/>
            <person name="Litvintseva A."/>
            <person name="Heitman J."/>
            <person name="Chen Y."/>
            <person name="Sun S."/>
            <person name="Springer D."/>
            <person name="Dromer F."/>
            <person name="Young S."/>
            <person name="Zeng Q."/>
            <person name="Chapman S."/>
            <person name="Gujja S."/>
            <person name="Saif S."/>
            <person name="Birren B."/>
        </authorList>
    </citation>
    <scope>NUCLEOTIDE SEQUENCE [LARGE SCALE GENOMIC DNA]</scope>
    <source>
        <strain evidence="2 3">ATCC 28783</strain>
    </source>
</reference>
<name>A0A4Q1BKA9_TREME</name>
<dbReference type="PANTHER" id="PTHR37471:SF1">
    <property type="entry name" value="AB HYDROLASE-1 DOMAIN-CONTAINING PROTEIN"/>
    <property type="match status" value="1"/>
</dbReference>
<dbReference type="VEuPathDB" id="FungiDB:TREMEDRAFT_41115"/>
<dbReference type="PANTHER" id="PTHR37471">
    <property type="entry name" value="UNNAMED PRODUCT"/>
    <property type="match status" value="1"/>
</dbReference>